<dbReference type="SMART" id="SM00829">
    <property type="entry name" value="PKS_ER"/>
    <property type="match status" value="1"/>
</dbReference>
<dbReference type="PANTHER" id="PTHR45348:SF2">
    <property type="entry name" value="ZINC-TYPE ALCOHOL DEHYDROGENASE-LIKE PROTEIN C2E1P3.01"/>
    <property type="match status" value="1"/>
</dbReference>
<comment type="similarity">
    <text evidence="1">Belongs to the zinc-containing alcohol dehydrogenase family.</text>
</comment>
<proteinExistence type="inferred from homology"/>
<dbReference type="InterPro" id="IPR036291">
    <property type="entry name" value="NAD(P)-bd_dom_sf"/>
</dbReference>
<evidence type="ECO:0000256" key="2">
    <source>
        <dbReference type="ARBA" id="ARBA00023002"/>
    </source>
</evidence>
<dbReference type="Gene3D" id="3.40.50.720">
    <property type="entry name" value="NAD(P)-binding Rossmann-like Domain"/>
    <property type="match status" value="1"/>
</dbReference>
<protein>
    <recommendedName>
        <fullName evidence="3">Enoyl reductase (ER) domain-containing protein</fullName>
    </recommendedName>
</protein>
<evidence type="ECO:0000259" key="3">
    <source>
        <dbReference type="SMART" id="SM00829"/>
    </source>
</evidence>
<organism evidence="4 5">
    <name type="scientific">Exophiala sideris</name>
    <dbReference type="NCBI Taxonomy" id="1016849"/>
    <lineage>
        <taxon>Eukaryota</taxon>
        <taxon>Fungi</taxon>
        <taxon>Dikarya</taxon>
        <taxon>Ascomycota</taxon>
        <taxon>Pezizomycotina</taxon>
        <taxon>Eurotiomycetes</taxon>
        <taxon>Chaetothyriomycetidae</taxon>
        <taxon>Chaetothyriales</taxon>
        <taxon>Herpotrichiellaceae</taxon>
        <taxon>Exophiala</taxon>
    </lineage>
</organism>
<dbReference type="InterPro" id="IPR011032">
    <property type="entry name" value="GroES-like_sf"/>
</dbReference>
<comment type="caution">
    <text evidence="4">The sequence shown here is derived from an EMBL/GenBank/DDBJ whole genome shotgun (WGS) entry which is preliminary data.</text>
</comment>
<dbReference type="Pfam" id="PF08240">
    <property type="entry name" value="ADH_N"/>
    <property type="match status" value="1"/>
</dbReference>
<dbReference type="PANTHER" id="PTHR45348">
    <property type="entry name" value="HYPOTHETICAL OXIDOREDUCTASE (EUROFUNG)"/>
    <property type="match status" value="1"/>
</dbReference>
<dbReference type="EMBL" id="JAVRRF010000016">
    <property type="protein sequence ID" value="KAK5057230.1"/>
    <property type="molecule type" value="Genomic_DNA"/>
</dbReference>
<dbReference type="Gene3D" id="3.90.180.10">
    <property type="entry name" value="Medium-chain alcohol dehydrogenases, catalytic domain"/>
    <property type="match status" value="1"/>
</dbReference>
<keyword evidence="5" id="KW-1185">Reference proteome</keyword>
<dbReference type="InterPro" id="IPR047122">
    <property type="entry name" value="Trans-enoyl_RdTase-like"/>
</dbReference>
<feature type="domain" description="Enoyl reductase (ER)" evidence="3">
    <location>
        <begin position="15"/>
        <end position="344"/>
    </location>
</feature>
<gene>
    <name evidence="4" type="ORF">LTR69_007269</name>
</gene>
<accession>A0ABR0J608</accession>
<dbReference type="Proteomes" id="UP001345691">
    <property type="component" value="Unassembled WGS sequence"/>
</dbReference>
<reference evidence="4 5" key="1">
    <citation type="submission" date="2023-08" db="EMBL/GenBank/DDBJ databases">
        <title>Black Yeasts Isolated from many extreme environments.</title>
        <authorList>
            <person name="Coleine C."/>
            <person name="Stajich J.E."/>
            <person name="Selbmann L."/>
        </authorList>
    </citation>
    <scope>NUCLEOTIDE SEQUENCE [LARGE SCALE GENOMIC DNA]</scope>
    <source>
        <strain evidence="4 5">CCFEE 6328</strain>
    </source>
</reference>
<evidence type="ECO:0000313" key="4">
    <source>
        <dbReference type="EMBL" id="KAK5057230.1"/>
    </source>
</evidence>
<evidence type="ECO:0000313" key="5">
    <source>
        <dbReference type="Proteomes" id="UP001345691"/>
    </source>
</evidence>
<dbReference type="SUPFAM" id="SSF50129">
    <property type="entry name" value="GroES-like"/>
    <property type="match status" value="1"/>
</dbReference>
<dbReference type="InterPro" id="IPR013154">
    <property type="entry name" value="ADH-like_N"/>
</dbReference>
<keyword evidence="2" id="KW-0560">Oxidoreductase</keyword>
<sequence length="377" mass="40728">MAPQTQKSLLVTEIGKPLTLVTDHPVPQPGPGQVLIRVTVAGPNPHDQKARDTGLFIADSLPAILTNDVVGEVVALGSGVTKYSPGDHIVGQPGFAPGSVQNGFQEFAVLDVDFTAKIPTGFTDDDGATLPTNIIAPLVSLFDSATLDIPAPWTPEAKSFDYKNTTILVLGGGSNCGRFGVQLASLAGIGQIVVVGGNESELKSYGATHIIDRHGSPDEITARIRDIVGDDLLYAYDAVNPPETQIIGINALSTTKKGRFARLLPSPLGEAESQIKPKKEGYVLGNTFGSSHAKPELCKAFWERVPEYLVEKKIVPTKYIVVKGLDVDKVNEVLDAYRDGKRVVKTHFHVVTENAIEYSITLIFFPKYTYFNQYQEE</sequence>
<dbReference type="CDD" id="cd08249">
    <property type="entry name" value="enoyl_reductase_like"/>
    <property type="match status" value="1"/>
</dbReference>
<dbReference type="InterPro" id="IPR020843">
    <property type="entry name" value="ER"/>
</dbReference>
<evidence type="ECO:0000256" key="1">
    <source>
        <dbReference type="ARBA" id="ARBA00008072"/>
    </source>
</evidence>
<name>A0ABR0J608_9EURO</name>
<dbReference type="SUPFAM" id="SSF51735">
    <property type="entry name" value="NAD(P)-binding Rossmann-fold domains"/>
    <property type="match status" value="1"/>
</dbReference>